<dbReference type="Proteomes" id="UP000092971">
    <property type="component" value="Chromosome"/>
</dbReference>
<evidence type="ECO:0000256" key="6">
    <source>
        <dbReference type="ARBA" id="ARBA00023136"/>
    </source>
</evidence>
<evidence type="ECO:0000256" key="4">
    <source>
        <dbReference type="ARBA" id="ARBA00022692"/>
    </source>
</evidence>
<evidence type="ECO:0000313" key="10">
    <source>
        <dbReference type="Proteomes" id="UP000092971"/>
    </source>
</evidence>
<keyword evidence="4 7" id="KW-0812">Transmembrane</keyword>
<dbReference type="CDD" id="cd06261">
    <property type="entry name" value="TM_PBP2"/>
    <property type="match status" value="1"/>
</dbReference>
<dbReference type="OrthoDB" id="384651at2"/>
<dbReference type="Pfam" id="PF00528">
    <property type="entry name" value="BPD_transp_1"/>
    <property type="match status" value="1"/>
</dbReference>
<name>A0A1B1YAH0_THEST</name>
<reference evidence="9 10" key="1">
    <citation type="submission" date="2016-02" db="EMBL/GenBank/DDBJ databases">
        <title>Comparison of Clostridium stercorarium subspecies using comparative genomics and transcriptomics.</title>
        <authorList>
            <person name="Schellenberg J."/>
            <person name="Thallinger G."/>
            <person name="Levin D.B."/>
            <person name="Zhang X."/>
            <person name="Alvare G."/>
            <person name="Fristensky B."/>
            <person name="Sparling R."/>
        </authorList>
    </citation>
    <scope>NUCLEOTIDE SEQUENCE [LARGE SCALE GENOMIC DNA]</scope>
    <source>
        <strain evidence="9 10">DSM 2910</strain>
    </source>
</reference>
<comment type="subcellular location">
    <subcellularLocation>
        <location evidence="1 7">Cell membrane</location>
        <topology evidence="1 7">Multi-pass membrane protein</topology>
    </subcellularLocation>
</comment>
<evidence type="ECO:0000256" key="5">
    <source>
        <dbReference type="ARBA" id="ARBA00022989"/>
    </source>
</evidence>
<feature type="transmembrane region" description="Helical" evidence="7">
    <location>
        <begin position="223"/>
        <end position="245"/>
    </location>
</feature>
<protein>
    <submittedName>
        <fullName evidence="9">ABC transporter permease</fullName>
    </submittedName>
</protein>
<sequence>MQKVETQVKKYSKRKTIEKIKKYRYHYFMFLPVFVMLIIFHYLPMVGIRYAFYEFTPFKKKFIGLENFKDLFTGVSSGRFWKAFRNTIFLSFSNIILGIVVCVIFALLLNEIYNVRIKRFVQTVIYLPHFLSWVVVASIFNIILSPQGGFVNNLLANFGVEPIYFLADKKWWVPIFLMIYRWKETGWGTIIYLAALTSVDPQLYEAAEIDGAGRWKQTLHITIPALLPTILVVFILDIGKILNIFEPIFVLYNDMVYDVADVIGTYSYRIGMRQANYGLGTAIGLFKSVVGMVLVLISNHLSKKVKGSGIL</sequence>
<dbReference type="PANTHER" id="PTHR30193">
    <property type="entry name" value="ABC TRANSPORTER PERMEASE PROTEIN"/>
    <property type="match status" value="1"/>
</dbReference>
<keyword evidence="2 7" id="KW-0813">Transport</keyword>
<organism evidence="9 10">
    <name type="scientific">Thermoclostridium stercorarium subsp. thermolacticum DSM 2910</name>
    <dbReference type="NCBI Taxonomy" id="1121336"/>
    <lineage>
        <taxon>Bacteria</taxon>
        <taxon>Bacillati</taxon>
        <taxon>Bacillota</taxon>
        <taxon>Clostridia</taxon>
        <taxon>Eubacteriales</taxon>
        <taxon>Oscillospiraceae</taxon>
        <taxon>Thermoclostridium</taxon>
    </lineage>
</organism>
<evidence type="ECO:0000256" key="1">
    <source>
        <dbReference type="ARBA" id="ARBA00004651"/>
    </source>
</evidence>
<proteinExistence type="inferred from homology"/>
<dbReference type="InterPro" id="IPR035906">
    <property type="entry name" value="MetI-like_sf"/>
</dbReference>
<dbReference type="RefSeq" id="WP_015357927.1">
    <property type="nucleotide sequence ID" value="NZ_CP014672.1"/>
</dbReference>
<dbReference type="Gene3D" id="1.10.3720.10">
    <property type="entry name" value="MetI-like"/>
    <property type="match status" value="1"/>
</dbReference>
<accession>A0A1B1YAH0</accession>
<feature type="transmembrane region" description="Helical" evidence="7">
    <location>
        <begin position="120"/>
        <end position="144"/>
    </location>
</feature>
<feature type="transmembrane region" description="Helical" evidence="7">
    <location>
        <begin position="88"/>
        <end position="108"/>
    </location>
</feature>
<gene>
    <name evidence="9" type="ORF">CSTERTH_01170</name>
</gene>
<dbReference type="InterPro" id="IPR000515">
    <property type="entry name" value="MetI-like"/>
</dbReference>
<feature type="domain" description="ABC transmembrane type-1" evidence="8">
    <location>
        <begin position="84"/>
        <end position="298"/>
    </location>
</feature>
<dbReference type="AlphaFoldDB" id="A0A1B1YAH0"/>
<evidence type="ECO:0000256" key="2">
    <source>
        <dbReference type="ARBA" id="ARBA00022448"/>
    </source>
</evidence>
<keyword evidence="3" id="KW-1003">Cell membrane</keyword>
<evidence type="ECO:0000256" key="7">
    <source>
        <dbReference type="RuleBase" id="RU363032"/>
    </source>
</evidence>
<dbReference type="InterPro" id="IPR051393">
    <property type="entry name" value="ABC_transporter_permease"/>
</dbReference>
<feature type="transmembrane region" description="Helical" evidence="7">
    <location>
        <begin position="23"/>
        <end position="43"/>
    </location>
</feature>
<dbReference type="GO" id="GO:0055085">
    <property type="term" value="P:transmembrane transport"/>
    <property type="evidence" value="ECO:0007669"/>
    <property type="project" value="InterPro"/>
</dbReference>
<keyword evidence="5 7" id="KW-1133">Transmembrane helix</keyword>
<comment type="similarity">
    <text evidence="7">Belongs to the binding-protein-dependent transport system permease family.</text>
</comment>
<evidence type="ECO:0000256" key="3">
    <source>
        <dbReference type="ARBA" id="ARBA00022475"/>
    </source>
</evidence>
<dbReference type="GO" id="GO:0005886">
    <property type="term" value="C:plasma membrane"/>
    <property type="evidence" value="ECO:0007669"/>
    <property type="project" value="UniProtKB-SubCell"/>
</dbReference>
<evidence type="ECO:0000259" key="8">
    <source>
        <dbReference type="PROSITE" id="PS50928"/>
    </source>
</evidence>
<dbReference type="SUPFAM" id="SSF161098">
    <property type="entry name" value="MetI-like"/>
    <property type="match status" value="1"/>
</dbReference>
<dbReference type="PANTHER" id="PTHR30193:SF44">
    <property type="entry name" value="LACTOSE TRANSPORT SYSTEM PERMEASE PROTEIN LACF"/>
    <property type="match status" value="1"/>
</dbReference>
<feature type="transmembrane region" description="Helical" evidence="7">
    <location>
        <begin position="277"/>
        <end position="297"/>
    </location>
</feature>
<dbReference type="PROSITE" id="PS50928">
    <property type="entry name" value="ABC_TM1"/>
    <property type="match status" value="1"/>
</dbReference>
<dbReference type="EMBL" id="CP014672">
    <property type="protein sequence ID" value="ANW97738.1"/>
    <property type="molecule type" value="Genomic_DNA"/>
</dbReference>
<evidence type="ECO:0000313" key="9">
    <source>
        <dbReference type="EMBL" id="ANW97738.1"/>
    </source>
</evidence>
<keyword evidence="6 7" id="KW-0472">Membrane</keyword>